<keyword evidence="1" id="KW-0812">Transmembrane</keyword>
<keyword evidence="3" id="KW-1185">Reference proteome</keyword>
<evidence type="ECO:0008006" key="4">
    <source>
        <dbReference type="Google" id="ProtNLM"/>
    </source>
</evidence>
<evidence type="ECO:0000313" key="3">
    <source>
        <dbReference type="Proteomes" id="UP000638188"/>
    </source>
</evidence>
<evidence type="ECO:0000256" key="1">
    <source>
        <dbReference type="SAM" id="Phobius"/>
    </source>
</evidence>
<feature type="transmembrane region" description="Helical" evidence="1">
    <location>
        <begin position="6"/>
        <end position="23"/>
    </location>
</feature>
<keyword evidence="1" id="KW-1133">Transmembrane helix</keyword>
<evidence type="ECO:0000313" key="2">
    <source>
        <dbReference type="EMBL" id="GGC86724.1"/>
    </source>
</evidence>
<dbReference type="Proteomes" id="UP000638188">
    <property type="component" value="Unassembled WGS sequence"/>
</dbReference>
<organism evidence="2 3">
    <name type="scientific">Halopseudomonas salina</name>
    <dbReference type="NCBI Taxonomy" id="1323744"/>
    <lineage>
        <taxon>Bacteria</taxon>
        <taxon>Pseudomonadati</taxon>
        <taxon>Pseudomonadota</taxon>
        <taxon>Gammaproteobacteria</taxon>
        <taxon>Pseudomonadales</taxon>
        <taxon>Pseudomonadaceae</taxon>
        <taxon>Halopseudomonas</taxon>
    </lineage>
</organism>
<dbReference type="EMBL" id="BMFF01000001">
    <property type="protein sequence ID" value="GGC86724.1"/>
    <property type="molecule type" value="Genomic_DNA"/>
</dbReference>
<reference evidence="3" key="1">
    <citation type="journal article" date="2019" name="Int. J. Syst. Evol. Microbiol.">
        <title>The Global Catalogue of Microorganisms (GCM) 10K type strain sequencing project: providing services to taxonomists for standard genome sequencing and annotation.</title>
        <authorList>
            <consortium name="The Broad Institute Genomics Platform"/>
            <consortium name="The Broad Institute Genome Sequencing Center for Infectious Disease"/>
            <person name="Wu L."/>
            <person name="Ma J."/>
        </authorList>
    </citation>
    <scope>NUCLEOTIDE SEQUENCE [LARGE SCALE GENOMIC DNA]</scope>
    <source>
        <strain evidence="3">CGMCC 1.12482</strain>
    </source>
</reference>
<proteinExistence type="predicted"/>
<sequence length="76" mass="8899">MEYLDWVQWPAMVVTVAAAWLVGSRLKHRREIGFWVFLSSNVLWMIWGVYAEAWALIVLQVALAGMNFRGMVKNWK</sequence>
<name>A0ABQ1P0N5_9GAMM</name>
<comment type="caution">
    <text evidence="2">The sequence shown here is derived from an EMBL/GenBank/DDBJ whole genome shotgun (WGS) entry which is preliminary data.</text>
</comment>
<keyword evidence="1" id="KW-0472">Membrane</keyword>
<protein>
    <recommendedName>
        <fullName evidence="4">Amino acid transporter</fullName>
    </recommendedName>
</protein>
<accession>A0ABQ1P0N5</accession>
<gene>
    <name evidence="2" type="ORF">GCM10007418_03130</name>
</gene>
<feature type="transmembrane region" description="Helical" evidence="1">
    <location>
        <begin position="32"/>
        <end position="47"/>
    </location>
</feature>
<dbReference type="RefSeq" id="WP_150277588.1">
    <property type="nucleotide sequence ID" value="NZ_BMFF01000001.1"/>
</dbReference>